<name>A0ABW5NJ99_9SPHI</name>
<proteinExistence type="predicted"/>
<dbReference type="Proteomes" id="UP001597393">
    <property type="component" value="Unassembled WGS sequence"/>
</dbReference>
<keyword evidence="3" id="KW-1185">Reference proteome</keyword>
<evidence type="ECO:0000259" key="1">
    <source>
        <dbReference type="Pfam" id="PF05076"/>
    </source>
</evidence>
<comment type="caution">
    <text evidence="2">The sequence shown here is derived from an EMBL/GenBank/DDBJ whole genome shotgun (WGS) entry which is preliminary data.</text>
</comment>
<organism evidence="2 3">
    <name type="scientific">Sphingobacterium corticis</name>
    <dbReference type="NCBI Taxonomy" id="1812823"/>
    <lineage>
        <taxon>Bacteria</taxon>
        <taxon>Pseudomonadati</taxon>
        <taxon>Bacteroidota</taxon>
        <taxon>Sphingobacteriia</taxon>
        <taxon>Sphingobacteriales</taxon>
        <taxon>Sphingobacteriaceae</taxon>
        <taxon>Sphingobacterium</taxon>
    </lineage>
</organism>
<dbReference type="Pfam" id="PF05076">
    <property type="entry name" value="SUFU"/>
    <property type="match status" value="1"/>
</dbReference>
<gene>
    <name evidence="2" type="ORF">ACFSQ3_09485</name>
</gene>
<dbReference type="EMBL" id="JBHUMA010000006">
    <property type="protein sequence ID" value="MFD2599184.1"/>
    <property type="molecule type" value="Genomic_DNA"/>
</dbReference>
<evidence type="ECO:0000313" key="2">
    <source>
        <dbReference type="EMBL" id="MFD2599184.1"/>
    </source>
</evidence>
<reference evidence="3" key="1">
    <citation type="journal article" date="2019" name="Int. J. Syst. Evol. Microbiol.">
        <title>The Global Catalogue of Microorganisms (GCM) 10K type strain sequencing project: providing services to taxonomists for standard genome sequencing and annotation.</title>
        <authorList>
            <consortium name="The Broad Institute Genomics Platform"/>
            <consortium name="The Broad Institute Genome Sequencing Center for Infectious Disease"/>
            <person name="Wu L."/>
            <person name="Ma J."/>
        </authorList>
    </citation>
    <scope>NUCLEOTIDE SEQUENCE [LARGE SCALE GENOMIC DNA]</scope>
    <source>
        <strain evidence="3">KCTC 42248</strain>
    </source>
</reference>
<accession>A0ABW5NJ99</accession>
<dbReference type="InterPro" id="IPR020941">
    <property type="entry name" value="SUFU-like_domain"/>
</dbReference>
<protein>
    <submittedName>
        <fullName evidence="2">Suppressor of fused domain protein</fullName>
    </submittedName>
</protein>
<evidence type="ECO:0000313" key="3">
    <source>
        <dbReference type="Proteomes" id="UP001597393"/>
    </source>
</evidence>
<dbReference type="RefSeq" id="WP_380869310.1">
    <property type="nucleotide sequence ID" value="NZ_JBHUMA010000006.1"/>
</dbReference>
<sequence>MRLFRKPNFMQSGVERLKSQLEIALGQSCNVYRHPSNNKKLPKVFVLLFHNYPNNGYLTAYSYGLSASIGSDKTTGRELAIQVKSSNENWGHILGFLISHLREDCPFDPGQIIRFGQSISEDSTMQHFLVQDADHKIGPASYQLNKRFSVNWVQLIPVYEQELAWINRYGFTLFLSKIDQEKEDVQRKTIDSYK</sequence>
<feature type="domain" description="Suppressor of fused-like" evidence="1">
    <location>
        <begin position="46"/>
        <end position="182"/>
    </location>
</feature>